<keyword evidence="2 4" id="KW-0472">Membrane</keyword>
<dbReference type="InterPro" id="IPR036765">
    <property type="entry name" value="ZipA_FtsZ-bd_C_sf"/>
</dbReference>
<evidence type="ECO:0000313" key="7">
    <source>
        <dbReference type="Proteomes" id="UP001235344"/>
    </source>
</evidence>
<proteinExistence type="inferred from homology"/>
<feature type="transmembrane region" description="Helical" evidence="4">
    <location>
        <begin position="6"/>
        <end position="32"/>
    </location>
</feature>
<comment type="function">
    <text evidence="1">Essential cell division protein that stabilizes the FtsZ protofilaments by cross-linking them and that serves as a cytoplasmic membrane anchor for the Z ring. Also required for the recruitment to the septal ring of downstream cell division proteins.</text>
</comment>
<comment type="subcellular location">
    <subcellularLocation>
        <location evidence="2">Cell inner membrane</location>
        <topology evidence="2">Single-pass type I membrane protein</topology>
    </subcellularLocation>
</comment>
<dbReference type="SUPFAM" id="SSF64383">
    <property type="entry name" value="Cell-division protein ZipA, C-terminal domain"/>
    <property type="match status" value="1"/>
</dbReference>
<comment type="similarity">
    <text evidence="1">Belongs to the ZipA family.</text>
</comment>
<dbReference type="Proteomes" id="UP001235344">
    <property type="component" value="Chromosome"/>
</dbReference>
<feature type="domain" description="ZipA C-terminal FtsZ-binding" evidence="5">
    <location>
        <begin position="107"/>
        <end position="200"/>
    </location>
</feature>
<evidence type="ECO:0000256" key="2">
    <source>
        <dbReference type="RuleBase" id="RU003613"/>
    </source>
</evidence>
<keyword evidence="2" id="KW-0997">Cell inner membrane</keyword>
<accession>A0ABY9H3B6</accession>
<evidence type="ECO:0000256" key="4">
    <source>
        <dbReference type="SAM" id="Phobius"/>
    </source>
</evidence>
<evidence type="ECO:0000259" key="5">
    <source>
        <dbReference type="Pfam" id="PF04354"/>
    </source>
</evidence>
<keyword evidence="2" id="KW-1003">Cell membrane</keyword>
<reference evidence="6 7" key="1">
    <citation type="submission" date="2023-08" db="EMBL/GenBank/DDBJ databases">
        <title>Transcriptome Analysis of Halomonas alkalicola CICC 11012s to Identify the Genes Involved in Alkaline Tolerances.</title>
        <authorList>
            <person name="Zhai L."/>
        </authorList>
    </citation>
    <scope>NUCLEOTIDE SEQUENCE [LARGE SCALE GENOMIC DNA]</scope>
    <source>
        <strain evidence="6 7">CICC 11012s</strain>
    </source>
</reference>
<evidence type="ECO:0000256" key="1">
    <source>
        <dbReference type="RuleBase" id="RU003612"/>
    </source>
</evidence>
<dbReference type="InterPro" id="IPR007449">
    <property type="entry name" value="ZipA_FtsZ-bd_C"/>
</dbReference>
<dbReference type="GO" id="GO:0051301">
    <property type="term" value="P:cell division"/>
    <property type="evidence" value="ECO:0007669"/>
    <property type="project" value="UniProtKB-KW"/>
</dbReference>
<dbReference type="EMBL" id="CP131913">
    <property type="protein sequence ID" value="WLI72961.1"/>
    <property type="molecule type" value="Genomic_DNA"/>
</dbReference>
<sequence>MFDSLPAVLGVVALLGSLAAAGLALYLSVAFLRPQRAARSAEPDVKPRPGPTSESTQDSLPSRSGNGPRRAQAVTAHSLFVIFPEPTSEIQADVVAWLRKVEARYDSVFEVFNVAGEQPANPIKVANAFPPGTLPDLLNGQGSDGFQLRGLSLLVKPPLRRSRNQQMHVFVAFGRELEALGGEVLDADRQPATEQTYERILG</sequence>
<keyword evidence="4" id="KW-1133">Transmembrane helix</keyword>
<dbReference type="Gene3D" id="3.30.1400.10">
    <property type="entry name" value="ZipA, C-terminal FtsZ-binding domain"/>
    <property type="match status" value="1"/>
</dbReference>
<dbReference type="RefSeq" id="WP_305500171.1">
    <property type="nucleotide sequence ID" value="NZ_CP131913.1"/>
</dbReference>
<gene>
    <name evidence="6" type="ORF">B6N23_14560</name>
</gene>
<organism evidence="6 7">
    <name type="scientific">Halomonas alkalicola</name>
    <dbReference type="NCBI Taxonomy" id="1930622"/>
    <lineage>
        <taxon>Bacteria</taxon>
        <taxon>Pseudomonadati</taxon>
        <taxon>Pseudomonadota</taxon>
        <taxon>Gammaproteobacteria</taxon>
        <taxon>Oceanospirillales</taxon>
        <taxon>Halomonadaceae</taxon>
        <taxon>Halomonas</taxon>
    </lineage>
</organism>
<feature type="region of interest" description="Disordered" evidence="3">
    <location>
        <begin position="38"/>
        <end position="69"/>
    </location>
</feature>
<keyword evidence="1" id="KW-0131">Cell cycle</keyword>
<name>A0ABY9H3B6_9GAMM</name>
<keyword evidence="7" id="KW-1185">Reference proteome</keyword>
<keyword evidence="2 4" id="KW-0812">Transmembrane</keyword>
<protein>
    <recommendedName>
        <fullName evidence="1">Cell division protein ZipA</fullName>
    </recommendedName>
</protein>
<evidence type="ECO:0000256" key="3">
    <source>
        <dbReference type="SAM" id="MobiDB-lite"/>
    </source>
</evidence>
<feature type="compositionally biased region" description="Polar residues" evidence="3">
    <location>
        <begin position="52"/>
        <end position="65"/>
    </location>
</feature>
<dbReference type="Pfam" id="PF04354">
    <property type="entry name" value="ZipA_C"/>
    <property type="match status" value="1"/>
</dbReference>
<evidence type="ECO:0000313" key="6">
    <source>
        <dbReference type="EMBL" id="WLI72961.1"/>
    </source>
</evidence>
<keyword evidence="1 6" id="KW-0132">Cell division</keyword>